<dbReference type="Gene3D" id="1.20.120.1220">
    <property type="match status" value="1"/>
</dbReference>
<dbReference type="AlphaFoldDB" id="A0A1F6NGY8"/>
<accession>A0A1F6NGY8</accession>
<dbReference type="PANTHER" id="PTHR30487">
    <property type="entry name" value="TYPE 4 PREPILIN-LIKE PROTEINS LEADER PEPTIDE-PROCESSING ENZYME"/>
    <property type="match status" value="1"/>
</dbReference>
<gene>
    <name evidence="10" type="ORF">A2373_00760</name>
</gene>
<keyword evidence="5 7" id="KW-1133">Transmembrane helix</keyword>
<feature type="transmembrane region" description="Helical" evidence="7">
    <location>
        <begin position="157"/>
        <end position="175"/>
    </location>
</feature>
<comment type="caution">
    <text evidence="10">The sequence shown here is derived from an EMBL/GenBank/DDBJ whole genome shotgun (WGS) entry which is preliminary data.</text>
</comment>
<evidence type="ECO:0000256" key="4">
    <source>
        <dbReference type="ARBA" id="ARBA00022692"/>
    </source>
</evidence>
<sequence>MEYIFYILVFIFGLSIGSFMNSWVWRTRENLGISKARSICPNCRTQIAWHDNVPVLSFVFLKGVCRKCASKISYQYPLVEAWCGLAFLFTALYHNSVITLPQLSGEIVRDWIILTFLTFVFLYDLKYGEILNFSTLLPGIILFFFSLGLGWKSWDSMLLGAAFGAGFFLLLFLFSKGAWIGGGDVRLGFFMGIILGWPNVLIAFFIAYLTGAVLSLILIGLKKKTMKSQTAFGTYLVFGTILAMFWGQQILDWYIGLIT</sequence>
<dbReference type="GO" id="GO:0006465">
    <property type="term" value="P:signal peptide processing"/>
    <property type="evidence" value="ECO:0007669"/>
    <property type="project" value="TreeGrafter"/>
</dbReference>
<dbReference type="GO" id="GO:0004190">
    <property type="term" value="F:aspartic-type endopeptidase activity"/>
    <property type="evidence" value="ECO:0007669"/>
    <property type="project" value="InterPro"/>
</dbReference>
<dbReference type="STRING" id="1798697.A2373_00760"/>
<feature type="domain" description="Prepilin peptidase A24 N-terminal" evidence="9">
    <location>
        <begin position="11"/>
        <end position="92"/>
    </location>
</feature>
<dbReference type="InterPro" id="IPR010627">
    <property type="entry name" value="Prepilin_pept_A24_N"/>
</dbReference>
<proteinExistence type="inferred from homology"/>
<feature type="transmembrane region" description="Helical" evidence="7">
    <location>
        <begin position="76"/>
        <end position="95"/>
    </location>
</feature>
<reference evidence="10 11" key="1">
    <citation type="journal article" date="2016" name="Nat. Commun.">
        <title>Thousands of microbial genomes shed light on interconnected biogeochemical processes in an aquifer system.</title>
        <authorList>
            <person name="Anantharaman K."/>
            <person name="Brown C.T."/>
            <person name="Hug L.A."/>
            <person name="Sharon I."/>
            <person name="Castelle C.J."/>
            <person name="Probst A.J."/>
            <person name="Thomas B.C."/>
            <person name="Singh A."/>
            <person name="Wilkins M.J."/>
            <person name="Karaoz U."/>
            <person name="Brodie E.L."/>
            <person name="Williams K.H."/>
            <person name="Hubbard S.S."/>
            <person name="Banfield J.F."/>
        </authorList>
    </citation>
    <scope>NUCLEOTIDE SEQUENCE [LARGE SCALE GENOMIC DNA]</scope>
</reference>
<keyword evidence="4 7" id="KW-0812">Transmembrane</keyword>
<evidence type="ECO:0000259" key="8">
    <source>
        <dbReference type="Pfam" id="PF01478"/>
    </source>
</evidence>
<evidence type="ECO:0000256" key="6">
    <source>
        <dbReference type="ARBA" id="ARBA00023136"/>
    </source>
</evidence>
<keyword evidence="3" id="KW-1003">Cell membrane</keyword>
<name>A0A1F6NGY8_9BACT</name>
<evidence type="ECO:0000256" key="7">
    <source>
        <dbReference type="SAM" id="Phobius"/>
    </source>
</evidence>
<feature type="transmembrane region" description="Helical" evidence="7">
    <location>
        <begin position="6"/>
        <end position="25"/>
    </location>
</feature>
<organism evidence="10 11">
    <name type="scientific">Candidatus Magasanikbacteria bacterium RIFOXYB1_FULL_40_15</name>
    <dbReference type="NCBI Taxonomy" id="1798697"/>
    <lineage>
        <taxon>Bacteria</taxon>
        <taxon>Candidatus Magasanikiibacteriota</taxon>
    </lineage>
</organism>
<feature type="transmembrane region" description="Helical" evidence="7">
    <location>
        <begin position="232"/>
        <end position="255"/>
    </location>
</feature>
<dbReference type="InterPro" id="IPR050882">
    <property type="entry name" value="Prepilin_peptidase/N-MTase"/>
</dbReference>
<comment type="subcellular location">
    <subcellularLocation>
        <location evidence="1">Cell membrane</location>
        <topology evidence="1">Multi-pass membrane protein</topology>
    </subcellularLocation>
</comment>
<dbReference type="GO" id="GO:0005886">
    <property type="term" value="C:plasma membrane"/>
    <property type="evidence" value="ECO:0007669"/>
    <property type="project" value="UniProtKB-SubCell"/>
</dbReference>
<evidence type="ECO:0000313" key="11">
    <source>
        <dbReference type="Proteomes" id="UP000176300"/>
    </source>
</evidence>
<dbReference type="Pfam" id="PF06750">
    <property type="entry name" value="A24_N_bact"/>
    <property type="match status" value="1"/>
</dbReference>
<evidence type="ECO:0008006" key="12">
    <source>
        <dbReference type="Google" id="ProtNLM"/>
    </source>
</evidence>
<dbReference type="Proteomes" id="UP000176300">
    <property type="component" value="Unassembled WGS sequence"/>
</dbReference>
<evidence type="ECO:0000313" key="10">
    <source>
        <dbReference type="EMBL" id="OGH83064.1"/>
    </source>
</evidence>
<comment type="similarity">
    <text evidence="2">Belongs to the peptidase A24 family.</text>
</comment>
<evidence type="ECO:0000256" key="3">
    <source>
        <dbReference type="ARBA" id="ARBA00022475"/>
    </source>
</evidence>
<evidence type="ECO:0000256" key="1">
    <source>
        <dbReference type="ARBA" id="ARBA00004651"/>
    </source>
</evidence>
<dbReference type="InterPro" id="IPR000045">
    <property type="entry name" value="Prepilin_IV_endopep_pep"/>
</dbReference>
<feature type="transmembrane region" description="Helical" evidence="7">
    <location>
        <begin position="187"/>
        <end position="220"/>
    </location>
</feature>
<dbReference type="PANTHER" id="PTHR30487:SF0">
    <property type="entry name" value="PREPILIN LEADER PEPTIDASE_N-METHYLTRANSFERASE-RELATED"/>
    <property type="match status" value="1"/>
</dbReference>
<keyword evidence="6 7" id="KW-0472">Membrane</keyword>
<evidence type="ECO:0000256" key="5">
    <source>
        <dbReference type="ARBA" id="ARBA00022989"/>
    </source>
</evidence>
<feature type="transmembrane region" description="Helical" evidence="7">
    <location>
        <begin position="130"/>
        <end position="151"/>
    </location>
</feature>
<dbReference type="Pfam" id="PF01478">
    <property type="entry name" value="Peptidase_A24"/>
    <property type="match status" value="1"/>
</dbReference>
<dbReference type="EMBL" id="MFQS01000022">
    <property type="protein sequence ID" value="OGH83064.1"/>
    <property type="molecule type" value="Genomic_DNA"/>
</dbReference>
<evidence type="ECO:0000259" key="9">
    <source>
        <dbReference type="Pfam" id="PF06750"/>
    </source>
</evidence>
<evidence type="ECO:0000256" key="2">
    <source>
        <dbReference type="ARBA" id="ARBA00005801"/>
    </source>
</evidence>
<feature type="domain" description="Prepilin type IV endopeptidase peptidase" evidence="8">
    <location>
        <begin position="111"/>
        <end position="216"/>
    </location>
</feature>
<protein>
    <recommendedName>
        <fullName evidence="12">Prepilin peptidase</fullName>
    </recommendedName>
</protein>